<dbReference type="EMBL" id="VIIS01000923">
    <property type="protein sequence ID" value="KAF0303660.1"/>
    <property type="molecule type" value="Genomic_DNA"/>
</dbReference>
<dbReference type="GO" id="GO:0099152">
    <property type="term" value="P:regulation of neurotransmitter receptor transport, endosome to postsynaptic membrane"/>
    <property type="evidence" value="ECO:0007669"/>
    <property type="project" value="TreeGrafter"/>
</dbReference>
<dbReference type="PANTHER" id="PTHR18978:SF1">
    <property type="entry name" value="GRIP1-ASSOCIATED PROTEIN 1"/>
    <property type="match status" value="1"/>
</dbReference>
<sequence length="188" mass="21507">MVSLTPSPLPQRSCPLPPESDAQSVSSWSLMSGKRMEARRSLCERQRRLAGRHRDRQSAGAHHTRLQEEKWRVEEKLNHLEQSSGALADDLANKAALIQFYCMEGRQPTGAVHSPEGRQRTGGAESLTPVKKLVDFVKHLSLDEQQREMQRRMQRMLEETLTKNMHLQKDLQIMSKELEAARRQATQS</sequence>
<accession>A0A6A4WJ40</accession>
<dbReference type="OrthoDB" id="79940at2759"/>
<feature type="compositionally biased region" description="Polar residues" evidence="2">
    <location>
        <begin position="21"/>
        <end position="30"/>
    </location>
</feature>
<feature type="compositionally biased region" description="Basic and acidic residues" evidence="2">
    <location>
        <begin position="34"/>
        <end position="47"/>
    </location>
</feature>
<dbReference type="AlphaFoldDB" id="A0A6A4WJ40"/>
<feature type="coiled-coil region" evidence="1">
    <location>
        <begin position="139"/>
        <end position="184"/>
    </location>
</feature>
<dbReference type="GO" id="GO:0098998">
    <property type="term" value="C:extrinsic component of postsynaptic early endosome membrane"/>
    <property type="evidence" value="ECO:0007669"/>
    <property type="project" value="TreeGrafter"/>
</dbReference>
<dbReference type="InterPro" id="IPR026204">
    <property type="entry name" value="GRIPAP1"/>
</dbReference>
<dbReference type="GO" id="GO:1905244">
    <property type="term" value="P:regulation of modification of synaptic structure"/>
    <property type="evidence" value="ECO:0007669"/>
    <property type="project" value="TreeGrafter"/>
</dbReference>
<dbReference type="Proteomes" id="UP000440578">
    <property type="component" value="Unassembled WGS sequence"/>
</dbReference>
<organism evidence="3 4">
    <name type="scientific">Amphibalanus amphitrite</name>
    <name type="common">Striped barnacle</name>
    <name type="synonym">Balanus amphitrite</name>
    <dbReference type="NCBI Taxonomy" id="1232801"/>
    <lineage>
        <taxon>Eukaryota</taxon>
        <taxon>Metazoa</taxon>
        <taxon>Ecdysozoa</taxon>
        <taxon>Arthropoda</taxon>
        <taxon>Crustacea</taxon>
        <taxon>Multicrustacea</taxon>
        <taxon>Cirripedia</taxon>
        <taxon>Thoracica</taxon>
        <taxon>Thoracicalcarea</taxon>
        <taxon>Balanomorpha</taxon>
        <taxon>Balanoidea</taxon>
        <taxon>Balanidae</taxon>
        <taxon>Amphibalaninae</taxon>
        <taxon>Amphibalanus</taxon>
    </lineage>
</organism>
<evidence type="ECO:0000256" key="1">
    <source>
        <dbReference type="SAM" id="Coils"/>
    </source>
</evidence>
<dbReference type="GO" id="GO:0098837">
    <property type="term" value="C:postsynaptic recycling endosome"/>
    <property type="evidence" value="ECO:0007669"/>
    <property type="project" value="TreeGrafter"/>
</dbReference>
<evidence type="ECO:0000313" key="3">
    <source>
        <dbReference type="EMBL" id="KAF0303660.1"/>
    </source>
</evidence>
<dbReference type="GO" id="GO:0098978">
    <property type="term" value="C:glutamatergic synapse"/>
    <property type="evidence" value="ECO:0007669"/>
    <property type="project" value="TreeGrafter"/>
</dbReference>
<dbReference type="GO" id="GO:0099158">
    <property type="term" value="P:regulation of recycling endosome localization within postsynapse"/>
    <property type="evidence" value="ECO:0007669"/>
    <property type="project" value="TreeGrafter"/>
</dbReference>
<keyword evidence="4" id="KW-1185">Reference proteome</keyword>
<keyword evidence="1" id="KW-0175">Coiled coil</keyword>
<evidence type="ECO:0000313" key="4">
    <source>
        <dbReference type="Proteomes" id="UP000440578"/>
    </source>
</evidence>
<evidence type="ECO:0000256" key="2">
    <source>
        <dbReference type="SAM" id="MobiDB-lite"/>
    </source>
</evidence>
<reference evidence="3 4" key="1">
    <citation type="submission" date="2019-07" db="EMBL/GenBank/DDBJ databases">
        <title>Draft genome assembly of a fouling barnacle, Amphibalanus amphitrite (Darwin, 1854): The first reference genome for Thecostraca.</title>
        <authorList>
            <person name="Kim W."/>
        </authorList>
    </citation>
    <scope>NUCLEOTIDE SEQUENCE [LARGE SCALE GENOMIC DNA]</scope>
    <source>
        <strain evidence="3">SNU_AA5</strain>
        <tissue evidence="3">Soma without cirri and trophi</tissue>
    </source>
</reference>
<gene>
    <name evidence="3" type="primary">GRIPAP1</name>
    <name evidence="3" type="ORF">FJT64_024381</name>
</gene>
<protein>
    <submittedName>
        <fullName evidence="3">GRIP1-associated protein 1</fullName>
    </submittedName>
</protein>
<name>A0A6A4WJ40_AMPAM</name>
<dbReference type="GO" id="GO:0098887">
    <property type="term" value="P:neurotransmitter receptor transport, endosome to postsynaptic membrane"/>
    <property type="evidence" value="ECO:0007669"/>
    <property type="project" value="TreeGrafter"/>
</dbReference>
<comment type="caution">
    <text evidence="3">The sequence shown here is derived from an EMBL/GenBank/DDBJ whole genome shotgun (WGS) entry which is preliminary data.</text>
</comment>
<proteinExistence type="predicted"/>
<dbReference type="PANTHER" id="PTHR18978">
    <property type="entry name" value="GRIP-1 ASSOCIATED PROTEIN 1"/>
    <property type="match status" value="1"/>
</dbReference>
<feature type="region of interest" description="Disordered" evidence="2">
    <location>
        <begin position="1"/>
        <end position="70"/>
    </location>
</feature>